<sequence length="101" mass="11177">MEKASLLVESSPNSCWACINRDGAVSLSSGLGYIGGMIRDNNGNFLSSFNKFVSKSNDLQVELWDVFEGISLAWNQGVDRLTVQLDNVNAYHLLNPPSPRW</sequence>
<gene>
    <name evidence="2" type="ORF">V6N11_036614</name>
</gene>
<dbReference type="InterPro" id="IPR012337">
    <property type="entry name" value="RNaseH-like_sf"/>
</dbReference>
<dbReference type="CDD" id="cd06222">
    <property type="entry name" value="RNase_H_like"/>
    <property type="match status" value="1"/>
</dbReference>
<dbReference type="PANTHER" id="PTHR47723:SF13">
    <property type="entry name" value="PUTATIVE-RELATED"/>
    <property type="match status" value="1"/>
</dbReference>
<dbReference type="EMBL" id="JBBPBN010000024">
    <property type="protein sequence ID" value="KAK9010099.1"/>
    <property type="molecule type" value="Genomic_DNA"/>
</dbReference>
<reference evidence="2 3" key="1">
    <citation type="journal article" date="2024" name="G3 (Bethesda)">
        <title>Genome assembly of Hibiscus sabdariffa L. provides insights into metabolisms of medicinal natural products.</title>
        <authorList>
            <person name="Kim T."/>
        </authorList>
    </citation>
    <scope>NUCLEOTIDE SEQUENCE [LARGE SCALE GENOMIC DNA]</scope>
    <source>
        <strain evidence="2">TK-2024</strain>
        <tissue evidence="2">Old leaves</tissue>
    </source>
</reference>
<dbReference type="Proteomes" id="UP001396334">
    <property type="component" value="Unassembled WGS sequence"/>
</dbReference>
<evidence type="ECO:0000313" key="2">
    <source>
        <dbReference type="EMBL" id="KAK9010099.1"/>
    </source>
</evidence>
<dbReference type="Pfam" id="PF13456">
    <property type="entry name" value="RVT_3"/>
    <property type="match status" value="1"/>
</dbReference>
<dbReference type="InterPro" id="IPR036397">
    <property type="entry name" value="RNaseH_sf"/>
</dbReference>
<dbReference type="InterPro" id="IPR053151">
    <property type="entry name" value="RNase_H-like"/>
</dbReference>
<keyword evidence="3" id="KW-1185">Reference proteome</keyword>
<accession>A0ABR2RB78</accession>
<evidence type="ECO:0000259" key="1">
    <source>
        <dbReference type="Pfam" id="PF13456"/>
    </source>
</evidence>
<proteinExistence type="predicted"/>
<dbReference type="SUPFAM" id="SSF53098">
    <property type="entry name" value="Ribonuclease H-like"/>
    <property type="match status" value="1"/>
</dbReference>
<organism evidence="2 3">
    <name type="scientific">Hibiscus sabdariffa</name>
    <name type="common">roselle</name>
    <dbReference type="NCBI Taxonomy" id="183260"/>
    <lineage>
        <taxon>Eukaryota</taxon>
        <taxon>Viridiplantae</taxon>
        <taxon>Streptophyta</taxon>
        <taxon>Embryophyta</taxon>
        <taxon>Tracheophyta</taxon>
        <taxon>Spermatophyta</taxon>
        <taxon>Magnoliopsida</taxon>
        <taxon>eudicotyledons</taxon>
        <taxon>Gunneridae</taxon>
        <taxon>Pentapetalae</taxon>
        <taxon>rosids</taxon>
        <taxon>malvids</taxon>
        <taxon>Malvales</taxon>
        <taxon>Malvaceae</taxon>
        <taxon>Malvoideae</taxon>
        <taxon>Hibiscus</taxon>
    </lineage>
</organism>
<dbReference type="InterPro" id="IPR002156">
    <property type="entry name" value="RNaseH_domain"/>
</dbReference>
<dbReference type="InterPro" id="IPR044730">
    <property type="entry name" value="RNase_H-like_dom_plant"/>
</dbReference>
<feature type="domain" description="RNase H type-1" evidence="1">
    <location>
        <begin position="20"/>
        <end position="96"/>
    </location>
</feature>
<dbReference type="PANTHER" id="PTHR47723">
    <property type="entry name" value="OS05G0353850 PROTEIN"/>
    <property type="match status" value="1"/>
</dbReference>
<evidence type="ECO:0000313" key="3">
    <source>
        <dbReference type="Proteomes" id="UP001396334"/>
    </source>
</evidence>
<protein>
    <recommendedName>
        <fullName evidence="1">RNase H type-1 domain-containing protein</fullName>
    </recommendedName>
</protein>
<comment type="caution">
    <text evidence="2">The sequence shown here is derived from an EMBL/GenBank/DDBJ whole genome shotgun (WGS) entry which is preliminary data.</text>
</comment>
<name>A0ABR2RB78_9ROSI</name>
<dbReference type="Gene3D" id="3.30.420.10">
    <property type="entry name" value="Ribonuclease H-like superfamily/Ribonuclease H"/>
    <property type="match status" value="1"/>
</dbReference>